<sequence length="174" mass="19824">MTAHRPVNIILAPGLLPSPISAQHFTDSLHDHYRHHQGTTLRTMTILPDLPGPWYLPTQPVVFVVPGGCVSALWVPGRWESESWSRHHPPWLITLLFPPSSLFSPWSTSGGPITRTQLYTTAWFWRWGTVYMYVDAWCCFPAKTINPLVYTYTQLSGYAVKWPFHVTAVLPMLP</sequence>
<organism evidence="1 2">
    <name type="scientific">Cercophora scortea</name>
    <dbReference type="NCBI Taxonomy" id="314031"/>
    <lineage>
        <taxon>Eukaryota</taxon>
        <taxon>Fungi</taxon>
        <taxon>Dikarya</taxon>
        <taxon>Ascomycota</taxon>
        <taxon>Pezizomycotina</taxon>
        <taxon>Sordariomycetes</taxon>
        <taxon>Sordariomycetidae</taxon>
        <taxon>Sordariales</taxon>
        <taxon>Lasiosphaeriaceae</taxon>
        <taxon>Cercophora</taxon>
    </lineage>
</organism>
<dbReference type="Proteomes" id="UP001286456">
    <property type="component" value="Unassembled WGS sequence"/>
</dbReference>
<protein>
    <submittedName>
        <fullName evidence="1">Uncharacterized protein</fullName>
    </submittedName>
</protein>
<comment type="caution">
    <text evidence="1">The sequence shown here is derived from an EMBL/GenBank/DDBJ whole genome shotgun (WGS) entry which is preliminary data.</text>
</comment>
<reference evidence="1" key="2">
    <citation type="submission" date="2023-06" db="EMBL/GenBank/DDBJ databases">
        <authorList>
            <consortium name="Lawrence Berkeley National Laboratory"/>
            <person name="Haridas S."/>
            <person name="Hensen N."/>
            <person name="Bonometti L."/>
            <person name="Westerberg I."/>
            <person name="Brannstrom I.O."/>
            <person name="Guillou S."/>
            <person name="Cros-Aarteil S."/>
            <person name="Calhoun S."/>
            <person name="Kuo A."/>
            <person name="Mondo S."/>
            <person name="Pangilinan J."/>
            <person name="Riley R."/>
            <person name="Labutti K."/>
            <person name="Andreopoulos B."/>
            <person name="Lipzen A."/>
            <person name="Chen C."/>
            <person name="Yanf M."/>
            <person name="Daum C."/>
            <person name="Ng V."/>
            <person name="Clum A."/>
            <person name="Steindorff A."/>
            <person name="Ohm R."/>
            <person name="Martin F."/>
            <person name="Silar P."/>
            <person name="Natvig D."/>
            <person name="Lalanne C."/>
            <person name="Gautier V."/>
            <person name="Ament-Velasquez S.L."/>
            <person name="Kruys A."/>
            <person name="Hutchinson M.I."/>
            <person name="Powell A.J."/>
            <person name="Barry K."/>
            <person name="Miller A.N."/>
            <person name="Grigoriev I.V."/>
            <person name="Debuchy R."/>
            <person name="Gladieux P."/>
            <person name="Thoren M.H."/>
            <person name="Johannesson H."/>
        </authorList>
    </citation>
    <scope>NUCLEOTIDE SEQUENCE</scope>
    <source>
        <strain evidence="1">SMH4131-1</strain>
    </source>
</reference>
<dbReference type="EMBL" id="JAUEPO010000002">
    <property type="protein sequence ID" value="KAK3332041.1"/>
    <property type="molecule type" value="Genomic_DNA"/>
</dbReference>
<evidence type="ECO:0000313" key="2">
    <source>
        <dbReference type="Proteomes" id="UP001286456"/>
    </source>
</evidence>
<evidence type="ECO:0000313" key="1">
    <source>
        <dbReference type="EMBL" id="KAK3332041.1"/>
    </source>
</evidence>
<gene>
    <name evidence="1" type="ORF">B0T19DRAFT_93215</name>
</gene>
<name>A0AAE0MGT2_9PEZI</name>
<accession>A0AAE0MGT2</accession>
<reference evidence="1" key="1">
    <citation type="journal article" date="2023" name="Mol. Phylogenet. Evol.">
        <title>Genome-scale phylogeny and comparative genomics of the fungal order Sordariales.</title>
        <authorList>
            <person name="Hensen N."/>
            <person name="Bonometti L."/>
            <person name="Westerberg I."/>
            <person name="Brannstrom I.O."/>
            <person name="Guillou S."/>
            <person name="Cros-Aarteil S."/>
            <person name="Calhoun S."/>
            <person name="Haridas S."/>
            <person name="Kuo A."/>
            <person name="Mondo S."/>
            <person name="Pangilinan J."/>
            <person name="Riley R."/>
            <person name="LaButti K."/>
            <person name="Andreopoulos B."/>
            <person name="Lipzen A."/>
            <person name="Chen C."/>
            <person name="Yan M."/>
            <person name="Daum C."/>
            <person name="Ng V."/>
            <person name="Clum A."/>
            <person name="Steindorff A."/>
            <person name="Ohm R.A."/>
            <person name="Martin F."/>
            <person name="Silar P."/>
            <person name="Natvig D.O."/>
            <person name="Lalanne C."/>
            <person name="Gautier V."/>
            <person name="Ament-Velasquez S.L."/>
            <person name="Kruys A."/>
            <person name="Hutchinson M.I."/>
            <person name="Powell A.J."/>
            <person name="Barry K."/>
            <person name="Miller A.N."/>
            <person name="Grigoriev I.V."/>
            <person name="Debuchy R."/>
            <person name="Gladieux P."/>
            <person name="Hiltunen Thoren M."/>
            <person name="Johannesson H."/>
        </authorList>
    </citation>
    <scope>NUCLEOTIDE SEQUENCE</scope>
    <source>
        <strain evidence="1">SMH4131-1</strain>
    </source>
</reference>
<keyword evidence="2" id="KW-1185">Reference proteome</keyword>
<dbReference type="AlphaFoldDB" id="A0AAE0MGT2"/>
<proteinExistence type="predicted"/>